<evidence type="ECO:0000313" key="4">
    <source>
        <dbReference type="Proteomes" id="UP000235371"/>
    </source>
</evidence>
<feature type="region of interest" description="Disordered" evidence="1">
    <location>
        <begin position="552"/>
        <end position="636"/>
    </location>
</feature>
<organism evidence="3 4">
    <name type="scientific">Hyaloscypha bicolor E</name>
    <dbReference type="NCBI Taxonomy" id="1095630"/>
    <lineage>
        <taxon>Eukaryota</taxon>
        <taxon>Fungi</taxon>
        <taxon>Dikarya</taxon>
        <taxon>Ascomycota</taxon>
        <taxon>Pezizomycotina</taxon>
        <taxon>Leotiomycetes</taxon>
        <taxon>Helotiales</taxon>
        <taxon>Hyaloscyphaceae</taxon>
        <taxon>Hyaloscypha</taxon>
        <taxon>Hyaloscypha bicolor</taxon>
    </lineage>
</organism>
<dbReference type="GeneID" id="36590531"/>
<dbReference type="RefSeq" id="XP_024742131.1">
    <property type="nucleotide sequence ID" value="XM_024882454.1"/>
</dbReference>
<dbReference type="InterPro" id="IPR011257">
    <property type="entry name" value="DNA_glycosylase"/>
</dbReference>
<dbReference type="InParanoid" id="A0A2J6TQC2"/>
<dbReference type="SUPFAM" id="SSF48150">
    <property type="entry name" value="DNA-glycosylase"/>
    <property type="match status" value="1"/>
</dbReference>
<feature type="domain" description="HhH-GPD" evidence="2">
    <location>
        <begin position="318"/>
        <end position="525"/>
    </location>
</feature>
<dbReference type="AlphaFoldDB" id="A0A2J6TQC2"/>
<feature type="region of interest" description="Disordered" evidence="1">
    <location>
        <begin position="396"/>
        <end position="416"/>
    </location>
</feature>
<accession>A0A2J6TQC2</accession>
<dbReference type="InterPro" id="IPR003265">
    <property type="entry name" value="HhH-GPD_domain"/>
</dbReference>
<reference evidence="3 4" key="1">
    <citation type="submission" date="2016-04" db="EMBL/GenBank/DDBJ databases">
        <title>A degradative enzymes factory behind the ericoid mycorrhizal symbiosis.</title>
        <authorList>
            <consortium name="DOE Joint Genome Institute"/>
            <person name="Martino E."/>
            <person name="Morin E."/>
            <person name="Grelet G."/>
            <person name="Kuo A."/>
            <person name="Kohler A."/>
            <person name="Daghino S."/>
            <person name="Barry K."/>
            <person name="Choi C."/>
            <person name="Cichocki N."/>
            <person name="Clum A."/>
            <person name="Copeland A."/>
            <person name="Hainaut M."/>
            <person name="Haridas S."/>
            <person name="Labutti K."/>
            <person name="Lindquist E."/>
            <person name="Lipzen A."/>
            <person name="Khouja H.-R."/>
            <person name="Murat C."/>
            <person name="Ohm R."/>
            <person name="Olson A."/>
            <person name="Spatafora J."/>
            <person name="Veneault-Fourrey C."/>
            <person name="Henrissat B."/>
            <person name="Grigoriev I."/>
            <person name="Martin F."/>
            <person name="Perotto S."/>
        </authorList>
    </citation>
    <scope>NUCLEOTIDE SEQUENCE [LARGE SCALE GENOMIC DNA]</scope>
    <source>
        <strain evidence="3 4">E</strain>
    </source>
</reference>
<dbReference type="GO" id="GO:0000702">
    <property type="term" value="F:oxidized base lesion DNA N-glycosylase activity"/>
    <property type="evidence" value="ECO:0007669"/>
    <property type="project" value="UniProtKB-ARBA"/>
</dbReference>
<proteinExistence type="predicted"/>
<evidence type="ECO:0000256" key="1">
    <source>
        <dbReference type="SAM" id="MobiDB-lite"/>
    </source>
</evidence>
<dbReference type="GO" id="GO:0006285">
    <property type="term" value="P:base-excision repair, AP site formation"/>
    <property type="evidence" value="ECO:0007669"/>
    <property type="project" value="UniProtKB-ARBA"/>
</dbReference>
<feature type="compositionally biased region" description="Acidic residues" evidence="1">
    <location>
        <begin position="588"/>
        <end position="636"/>
    </location>
</feature>
<dbReference type="Gene3D" id="1.10.340.30">
    <property type="entry name" value="Hypothetical protein, domain 2"/>
    <property type="match status" value="1"/>
</dbReference>
<protein>
    <submittedName>
        <fullName evidence="3">DNA glycosylase</fullName>
    </submittedName>
</protein>
<gene>
    <name evidence="3" type="ORF">K444DRAFT_624845</name>
</gene>
<feature type="region of interest" description="Disordered" evidence="1">
    <location>
        <begin position="163"/>
        <end position="190"/>
    </location>
</feature>
<sequence>MPRVTRATAEREAAFLEESLGAESLSSPLATPLAGNGYKNGQSTLLEIKASKGIGSGAILPSPTPSFPAKRKRETRKTVPEPITGGWDVLPHGLGKKGDLADRSNIDQVLSNEAQPTRAGKRPRQGDIARGADSLMLEANGDRVKSEHSTNDANLTQFLMKVDGAENRDDQKSTPKTPVRSGRGRRRAANTVKIVGEDGDIKDEAFQEDKPKKKRTPRMRKVFDTSKDVLDKVDELIDASGNASKKRKKKHPYGLTPGYSPFLGHAMPTPDACEEVNRLLSELHGAVEQPKVVPPPSMDIAGCGEVPDLLDAILRTRLSASTTANNANLSLKGLIDKFGLRASGVGKESVNWDAVHEADLSAVIESIKSGGLAKTKGTDIKKILEMVYERNRSRRDELLKEKETGEPADALGANHETRRQKDVELTRFDESLLTMDHVFEMTTDEAMEEITKLPGIGVKTASCAILFCMKRPSFAVDTHVWRHCKWLGWVPEKATRDQTFSHCEVRVPDHLKYSLHQLFLRHGKTCGRCRANTSAGTKEWDEANCPIEHLVSRNEARKQPGGSPNKKTKPIVGKKGAKGKKGKKSDYDETEESEAEVEGDVPSEESEAGDDTAGEENEVEVEDGGEAEQIDGDEKI</sequence>
<name>A0A2J6TQC2_9HELO</name>
<dbReference type="EMBL" id="KZ613746">
    <property type="protein sequence ID" value="PMD65227.1"/>
    <property type="molecule type" value="Genomic_DNA"/>
</dbReference>
<dbReference type="CDD" id="cd00056">
    <property type="entry name" value="ENDO3c"/>
    <property type="match status" value="1"/>
</dbReference>
<feature type="region of interest" description="Disordered" evidence="1">
    <location>
        <begin position="56"/>
        <end position="91"/>
    </location>
</feature>
<dbReference type="PANTHER" id="PTHR47203:SF1">
    <property type="entry name" value="HYPOTHETICAL BASE EXCISION DNA REPAIR PROTEIN (EUROFUNG)"/>
    <property type="match status" value="1"/>
</dbReference>
<dbReference type="OrthoDB" id="5607at2759"/>
<feature type="compositionally biased region" description="Basic and acidic residues" evidence="1">
    <location>
        <begin position="163"/>
        <end position="173"/>
    </location>
</feature>
<dbReference type="Proteomes" id="UP000235371">
    <property type="component" value="Unassembled WGS sequence"/>
</dbReference>
<keyword evidence="4" id="KW-1185">Reference proteome</keyword>
<dbReference type="STRING" id="1095630.A0A2J6TQC2"/>
<dbReference type="InterPro" id="IPR023170">
    <property type="entry name" value="HhH_base_excis_C"/>
</dbReference>
<dbReference type="SMART" id="SM00478">
    <property type="entry name" value="ENDO3c"/>
    <property type="match status" value="1"/>
</dbReference>
<feature type="compositionally biased region" description="Basic and acidic residues" evidence="1">
    <location>
        <begin position="396"/>
        <end position="405"/>
    </location>
</feature>
<dbReference type="PANTHER" id="PTHR47203">
    <property type="match status" value="1"/>
</dbReference>
<dbReference type="Gene3D" id="1.10.1670.10">
    <property type="entry name" value="Helix-hairpin-Helix base-excision DNA repair enzymes (C-terminal)"/>
    <property type="match status" value="1"/>
</dbReference>
<evidence type="ECO:0000313" key="3">
    <source>
        <dbReference type="EMBL" id="PMD65227.1"/>
    </source>
</evidence>
<dbReference type="Pfam" id="PF00730">
    <property type="entry name" value="HhH-GPD"/>
    <property type="match status" value="1"/>
</dbReference>
<evidence type="ECO:0000259" key="2">
    <source>
        <dbReference type="SMART" id="SM00478"/>
    </source>
</evidence>